<keyword evidence="6" id="KW-1185">Reference proteome</keyword>
<feature type="region of interest" description="Disordered" evidence="4">
    <location>
        <begin position="477"/>
        <end position="496"/>
    </location>
</feature>
<proteinExistence type="inferred from homology"/>
<dbReference type="AlphaFoldDB" id="A0A5N6KVL0"/>
<feature type="region of interest" description="Disordered" evidence="4">
    <location>
        <begin position="282"/>
        <end position="325"/>
    </location>
</feature>
<dbReference type="OrthoDB" id="19679at2759"/>
<evidence type="ECO:0000313" key="6">
    <source>
        <dbReference type="Proteomes" id="UP000327013"/>
    </source>
</evidence>
<feature type="region of interest" description="Disordered" evidence="4">
    <location>
        <begin position="103"/>
        <end position="151"/>
    </location>
</feature>
<feature type="region of interest" description="Disordered" evidence="4">
    <location>
        <begin position="424"/>
        <end position="465"/>
    </location>
</feature>
<reference evidence="5 6" key="1">
    <citation type="submission" date="2019-06" db="EMBL/GenBank/DDBJ databases">
        <title>A chromosomal-level reference genome of Carpinus fangiana (Coryloideae, Betulaceae).</title>
        <authorList>
            <person name="Yang X."/>
            <person name="Wang Z."/>
            <person name="Zhang L."/>
            <person name="Hao G."/>
            <person name="Liu J."/>
            <person name="Yang Y."/>
        </authorList>
    </citation>
    <scope>NUCLEOTIDE SEQUENCE [LARGE SCALE GENOMIC DNA]</scope>
    <source>
        <strain evidence="5">Cfa_2016G</strain>
        <tissue evidence="5">Leaf</tissue>
    </source>
</reference>
<dbReference type="Proteomes" id="UP000327013">
    <property type="component" value="Unassembled WGS sequence"/>
</dbReference>
<gene>
    <name evidence="5" type="ORF">FH972_023494</name>
</gene>
<sequence length="547" mass="59096">MANRSTALAKRPLADVATLMPPPPAPKRIRRPAKVLDEDTYTSALSYIIARDFFPGLLETEAQQDFLDALSAGDDEWIDQAGKRVKEAMTPRRRGSILTKRHTSTAGGMTPVGWQGNTPRPGDLTASTPVPTRSSTVPPMPLEDATNEEKPDLSLSLAAFQARYTSEDNESFNRVLDRHNAKHNDKHAWLWQGNKMPSARQIAQAARQQRQLTASEVQLEHDRARLGSSHIEDHSMALALRTSNDQDTRPTSISKVHQEPRNALMFPKGQEDITATHPTFQTAAEAAAERSNAPPKSIAFGNTRLPLPPPSELSNSDGTPESPTLSAIDAAITGNLDPNRYATSTTLSGSETPRVNGYAFVDEEPTAAELRAAEMPQTQQSKEKDRFAILSSIIEANRGSGTSPFSIATQPRREALHHRIVEKTLSQQRQKTARTRAPSNEAGTPGRLTPSTGRTPTPRFMSSPRVVKGADGRLTAAAGLTPGRSSGRKNQGSLTPAARMLYNKVGRTPSRAMSGVGEAFSGSSDAEKRRTGGAFTPTALKGVKKAG</sequence>
<evidence type="ECO:0000313" key="5">
    <source>
        <dbReference type="EMBL" id="KAB8349467.1"/>
    </source>
</evidence>
<evidence type="ECO:0008006" key="7">
    <source>
        <dbReference type="Google" id="ProtNLM"/>
    </source>
</evidence>
<protein>
    <recommendedName>
        <fullName evidence="7">Nuclear protein DGCR14</fullName>
    </recommendedName>
</protein>
<evidence type="ECO:0000256" key="2">
    <source>
        <dbReference type="ARBA" id="ARBA00009072"/>
    </source>
</evidence>
<dbReference type="GO" id="GO:0071013">
    <property type="term" value="C:catalytic step 2 spliceosome"/>
    <property type="evidence" value="ECO:0007669"/>
    <property type="project" value="TreeGrafter"/>
</dbReference>
<dbReference type="InterPro" id="IPR019148">
    <property type="entry name" value="Nuclear_protein_DGCR14_ESS-2"/>
</dbReference>
<evidence type="ECO:0000256" key="4">
    <source>
        <dbReference type="SAM" id="MobiDB-lite"/>
    </source>
</evidence>
<evidence type="ECO:0000256" key="1">
    <source>
        <dbReference type="ARBA" id="ARBA00004123"/>
    </source>
</evidence>
<name>A0A5N6KVL0_9ROSI</name>
<comment type="subcellular location">
    <subcellularLocation>
        <location evidence="1">Nucleus</location>
    </subcellularLocation>
</comment>
<evidence type="ECO:0000256" key="3">
    <source>
        <dbReference type="ARBA" id="ARBA00023242"/>
    </source>
</evidence>
<keyword evidence="3" id="KW-0539">Nucleus</keyword>
<dbReference type="EMBL" id="VIBQ01000014">
    <property type="protein sequence ID" value="KAB8349467.1"/>
    <property type="molecule type" value="Genomic_DNA"/>
</dbReference>
<comment type="similarity">
    <text evidence="2">Belongs to the ESS2 family.</text>
</comment>
<feature type="compositionally biased region" description="Polar residues" evidence="4">
    <location>
        <begin position="341"/>
        <end position="353"/>
    </location>
</feature>
<organism evidence="5 6">
    <name type="scientific">Carpinus fangiana</name>
    <dbReference type="NCBI Taxonomy" id="176857"/>
    <lineage>
        <taxon>Eukaryota</taxon>
        <taxon>Viridiplantae</taxon>
        <taxon>Streptophyta</taxon>
        <taxon>Embryophyta</taxon>
        <taxon>Tracheophyta</taxon>
        <taxon>Spermatophyta</taxon>
        <taxon>Magnoliopsida</taxon>
        <taxon>eudicotyledons</taxon>
        <taxon>Gunneridae</taxon>
        <taxon>Pentapetalae</taxon>
        <taxon>rosids</taxon>
        <taxon>fabids</taxon>
        <taxon>Fagales</taxon>
        <taxon>Betulaceae</taxon>
        <taxon>Carpinus</taxon>
    </lineage>
</organism>
<accession>A0A5N6KVL0</accession>
<dbReference type="PANTHER" id="PTHR12940:SF0">
    <property type="entry name" value="SPLICING FACTOR ESS-2 HOMOLOG"/>
    <property type="match status" value="1"/>
</dbReference>
<feature type="region of interest" description="Disordered" evidence="4">
    <location>
        <begin position="336"/>
        <end position="355"/>
    </location>
</feature>
<dbReference type="Pfam" id="PF09751">
    <property type="entry name" value="Es2"/>
    <property type="match status" value="1"/>
</dbReference>
<feature type="compositionally biased region" description="Low complexity" evidence="4">
    <location>
        <begin position="127"/>
        <end position="137"/>
    </location>
</feature>
<feature type="region of interest" description="Disordered" evidence="4">
    <location>
        <begin position="509"/>
        <end position="547"/>
    </location>
</feature>
<comment type="caution">
    <text evidence="5">The sequence shown here is derived from an EMBL/GenBank/DDBJ whole genome shotgun (WGS) entry which is preliminary data.</text>
</comment>
<dbReference type="PANTHER" id="PTHR12940">
    <property type="entry name" value="ES-2 PROTEIN - RELATED"/>
    <property type="match status" value="1"/>
</dbReference>